<name>A0AAV6VYP3_9ARAC</name>
<sequence>MEKDVEKIMFRREIRERKIKTRYLSYYFLFSLHVIGSIDFLKADCSDFLFPAILLLDPPPSPISPSKGGVPVVILVDTRGPDEATSCCRKKTRAGLEWPIRLIALKD</sequence>
<dbReference type="EMBL" id="JAFNEN010000014">
    <property type="protein sequence ID" value="KAG8200681.1"/>
    <property type="molecule type" value="Genomic_DNA"/>
</dbReference>
<keyword evidence="1" id="KW-0472">Membrane</keyword>
<reference evidence="2 3" key="1">
    <citation type="journal article" date="2022" name="Nat. Ecol. Evol.">
        <title>A masculinizing supergene underlies an exaggerated male reproductive morph in a spider.</title>
        <authorList>
            <person name="Hendrickx F."/>
            <person name="De Corte Z."/>
            <person name="Sonet G."/>
            <person name="Van Belleghem S.M."/>
            <person name="Kostlbacher S."/>
            <person name="Vangestel C."/>
        </authorList>
    </citation>
    <scope>NUCLEOTIDE SEQUENCE [LARGE SCALE GENOMIC DNA]</scope>
    <source>
        <strain evidence="2">W744_W776</strain>
    </source>
</reference>
<keyword evidence="1" id="KW-1133">Transmembrane helix</keyword>
<evidence type="ECO:0000256" key="1">
    <source>
        <dbReference type="SAM" id="Phobius"/>
    </source>
</evidence>
<evidence type="ECO:0000313" key="3">
    <source>
        <dbReference type="Proteomes" id="UP000827092"/>
    </source>
</evidence>
<gene>
    <name evidence="2" type="ORF">JTE90_022299</name>
</gene>
<dbReference type="Proteomes" id="UP000827092">
    <property type="component" value="Unassembled WGS sequence"/>
</dbReference>
<protein>
    <submittedName>
        <fullName evidence="2">Uncharacterized protein</fullName>
    </submittedName>
</protein>
<organism evidence="2 3">
    <name type="scientific">Oedothorax gibbosus</name>
    <dbReference type="NCBI Taxonomy" id="931172"/>
    <lineage>
        <taxon>Eukaryota</taxon>
        <taxon>Metazoa</taxon>
        <taxon>Ecdysozoa</taxon>
        <taxon>Arthropoda</taxon>
        <taxon>Chelicerata</taxon>
        <taxon>Arachnida</taxon>
        <taxon>Araneae</taxon>
        <taxon>Araneomorphae</taxon>
        <taxon>Entelegynae</taxon>
        <taxon>Araneoidea</taxon>
        <taxon>Linyphiidae</taxon>
        <taxon>Erigoninae</taxon>
        <taxon>Oedothorax</taxon>
    </lineage>
</organism>
<evidence type="ECO:0000313" key="2">
    <source>
        <dbReference type="EMBL" id="KAG8200681.1"/>
    </source>
</evidence>
<dbReference type="AlphaFoldDB" id="A0AAV6VYP3"/>
<keyword evidence="3" id="KW-1185">Reference proteome</keyword>
<proteinExistence type="predicted"/>
<accession>A0AAV6VYP3</accession>
<comment type="caution">
    <text evidence="2">The sequence shown here is derived from an EMBL/GenBank/DDBJ whole genome shotgun (WGS) entry which is preliminary data.</text>
</comment>
<keyword evidence="1" id="KW-0812">Transmembrane</keyword>
<feature type="transmembrane region" description="Helical" evidence="1">
    <location>
        <begin position="21"/>
        <end position="41"/>
    </location>
</feature>